<dbReference type="Pfam" id="PF00270">
    <property type="entry name" value="DEAD"/>
    <property type="match status" value="1"/>
</dbReference>
<dbReference type="GO" id="GO:0003724">
    <property type="term" value="F:RNA helicase activity"/>
    <property type="evidence" value="ECO:0007669"/>
    <property type="project" value="UniProtKB-EC"/>
</dbReference>
<comment type="subcellular location">
    <subcellularLocation>
        <location evidence="1">Nucleus</location>
    </subcellularLocation>
</comment>
<keyword evidence="6 12" id="KW-0347">Helicase</keyword>
<dbReference type="InterPro" id="IPR012562">
    <property type="entry name" value="GUCT"/>
</dbReference>
<keyword evidence="8" id="KW-0694">RNA-binding</keyword>
<evidence type="ECO:0000256" key="5">
    <source>
        <dbReference type="ARBA" id="ARBA00022801"/>
    </source>
</evidence>
<dbReference type="Pfam" id="PF00271">
    <property type="entry name" value="Helicase_C"/>
    <property type="match status" value="1"/>
</dbReference>
<keyword evidence="4 12" id="KW-0547">Nucleotide-binding</keyword>
<protein>
    <recommendedName>
        <fullName evidence="11">DEAD-box ATP-dependent RNA helicase 7</fullName>
        <ecNumber evidence="3">3.6.4.13</ecNumber>
    </recommendedName>
</protein>
<dbReference type="PROSITE" id="PS51192">
    <property type="entry name" value="HELICASE_ATP_BIND_1"/>
    <property type="match status" value="1"/>
</dbReference>
<evidence type="ECO:0000313" key="16">
    <source>
        <dbReference type="EMBL" id="KAB1210799.1"/>
    </source>
</evidence>
<dbReference type="InterPro" id="IPR001650">
    <property type="entry name" value="Helicase_C-like"/>
</dbReference>
<evidence type="ECO:0000256" key="4">
    <source>
        <dbReference type="ARBA" id="ARBA00022741"/>
    </source>
</evidence>
<evidence type="ECO:0000256" key="6">
    <source>
        <dbReference type="ARBA" id="ARBA00022806"/>
    </source>
</evidence>
<dbReference type="GO" id="GO:0005634">
    <property type="term" value="C:nucleus"/>
    <property type="evidence" value="ECO:0007669"/>
    <property type="project" value="UniProtKB-SubCell"/>
</dbReference>
<dbReference type="InterPro" id="IPR000629">
    <property type="entry name" value="RNA-helicase_DEAD-box_CS"/>
</dbReference>
<evidence type="ECO:0000256" key="13">
    <source>
        <dbReference type="SAM" id="MobiDB-lite"/>
    </source>
</evidence>
<keyword evidence="5 12" id="KW-0378">Hydrolase</keyword>
<dbReference type="GO" id="GO:0005524">
    <property type="term" value="F:ATP binding"/>
    <property type="evidence" value="ECO:0007669"/>
    <property type="project" value="UniProtKB-KW"/>
</dbReference>
<evidence type="ECO:0000256" key="7">
    <source>
        <dbReference type="ARBA" id="ARBA00022840"/>
    </source>
</evidence>
<dbReference type="InterPro" id="IPR035979">
    <property type="entry name" value="RBD_domain_sf"/>
</dbReference>
<evidence type="ECO:0000256" key="3">
    <source>
        <dbReference type="ARBA" id="ARBA00012552"/>
    </source>
</evidence>
<evidence type="ECO:0000256" key="9">
    <source>
        <dbReference type="ARBA" id="ARBA00023242"/>
    </source>
</evidence>
<dbReference type="SUPFAM" id="SSF54928">
    <property type="entry name" value="RNA-binding domain, RBD"/>
    <property type="match status" value="1"/>
</dbReference>
<evidence type="ECO:0000256" key="8">
    <source>
        <dbReference type="ARBA" id="ARBA00022884"/>
    </source>
</evidence>
<dbReference type="InterPro" id="IPR027417">
    <property type="entry name" value="P-loop_NTPase"/>
</dbReference>
<keyword evidence="9" id="KW-0539">Nucleus</keyword>
<dbReference type="FunFam" id="3.30.70.2280:FF:000003">
    <property type="entry name" value="DEAD-box ATP-dependent RNA helicase 7"/>
    <property type="match status" value="1"/>
</dbReference>
<comment type="catalytic activity">
    <reaction evidence="10">
        <text>ATP + H2O = ADP + phosphate + H(+)</text>
        <dbReference type="Rhea" id="RHEA:13065"/>
        <dbReference type="ChEBI" id="CHEBI:15377"/>
        <dbReference type="ChEBI" id="CHEBI:15378"/>
        <dbReference type="ChEBI" id="CHEBI:30616"/>
        <dbReference type="ChEBI" id="CHEBI:43474"/>
        <dbReference type="ChEBI" id="CHEBI:456216"/>
        <dbReference type="EC" id="3.6.4.13"/>
    </reaction>
</comment>
<dbReference type="PANTHER" id="PTHR47963:SF8">
    <property type="entry name" value="ATP-DEPENDENT RNA HELICASE DEAD"/>
    <property type="match status" value="1"/>
</dbReference>
<sequence>MPSLALPDHPFSEAAKDKKEKKNKKMKNTETVNGDLETDSPISEKKKKKESKKRKALEIEEEEERSETSSELVEPVNSKAEDSEKEKKKRKKTAKVEEEEEGEEGKSEEDPNAISRFRISEPLRAKLKEKGITSLFPIQAMTFDTVLDGSDLVGRARTGQGKTLAFVLPILESITNGPAKGSRKTGYGRSPSVLVLLPTRELASQVYADFEVYGGALGLVSCCLYGGSPYHSQEIKLKRGVDIVVGTPGRVKDHIERVNIDLSSLKFRVLDEADEMLRMGFVEDVELILGKVDDASKVQTLLFSATLPDWVKQISSRFLKPNKKTADLVGNEKMKASANVRHIVLPCSSSARAQLIPDVIRSYSSGGRTIIFTETKDCASTLAGLLPGARALHGDIQQAQRYTLWLHLKDISCHECGGTGHNDVQLIIQIDTACLRFCLPCSTVYPSVLLSKGCGGDAMGGYELSWGLTTRSGKFLTLVATNVAARGLDINDVQLIIQCEPPRDVEAYIHRSGRTGRAERESGVKFEHISAPQQADIAKAAGGEAAEMITQVSDNVIPAFKSAAEELLKTSGLSAVELLAKALAKAAGYTEIKTRSLLASMEDHVTVLLEAGSPIYTPSFAFRVLRRFLPEEKVEAVKGLTLTADGRGAVFDVPAENLDSLLAGQENAADVRVEVVKALPRLQEREQSRGGRFGSSGRGSFGDRNGGRFSGGRGGRGGGGFSGRRNDRFTNGRGRKW</sequence>
<dbReference type="OrthoDB" id="4255at2759"/>
<evidence type="ECO:0000256" key="2">
    <source>
        <dbReference type="ARBA" id="ARBA00006517"/>
    </source>
</evidence>
<dbReference type="CDD" id="cd12937">
    <property type="entry name" value="GUCT_RH7_like"/>
    <property type="match status" value="1"/>
</dbReference>
<evidence type="ECO:0000256" key="1">
    <source>
        <dbReference type="ARBA" id="ARBA00004123"/>
    </source>
</evidence>
<dbReference type="PROSITE" id="PS51194">
    <property type="entry name" value="HELICASE_CTER"/>
    <property type="match status" value="1"/>
</dbReference>
<dbReference type="SUPFAM" id="SSF52540">
    <property type="entry name" value="P-loop containing nucleoside triphosphate hydrolases"/>
    <property type="match status" value="2"/>
</dbReference>
<evidence type="ECO:0000256" key="12">
    <source>
        <dbReference type="RuleBase" id="RU000492"/>
    </source>
</evidence>
<dbReference type="Pfam" id="PF26142">
    <property type="entry name" value="DD_DDX21-DDX50"/>
    <property type="match status" value="1"/>
</dbReference>
<feature type="region of interest" description="Disordered" evidence="13">
    <location>
        <begin position="685"/>
        <end position="737"/>
    </location>
</feature>
<comment type="caution">
    <text evidence="16">The sequence shown here is derived from an EMBL/GenBank/DDBJ whole genome shotgun (WGS) entry which is preliminary data.</text>
</comment>
<keyword evidence="7 12" id="KW-0067">ATP-binding</keyword>
<dbReference type="Proteomes" id="UP000516437">
    <property type="component" value="Chromosome 6"/>
</dbReference>
<dbReference type="SMART" id="SM00487">
    <property type="entry name" value="DEXDc"/>
    <property type="match status" value="1"/>
</dbReference>
<dbReference type="EMBL" id="RXIC02000024">
    <property type="protein sequence ID" value="KAB1210799.1"/>
    <property type="molecule type" value="Genomic_DNA"/>
</dbReference>
<dbReference type="InterPro" id="IPR014001">
    <property type="entry name" value="Helicase_ATP-bd"/>
</dbReference>
<dbReference type="InterPro" id="IPR044742">
    <property type="entry name" value="DEAD/DEAH_RhlB"/>
</dbReference>
<evidence type="ECO:0000259" key="14">
    <source>
        <dbReference type="PROSITE" id="PS51192"/>
    </source>
</evidence>
<dbReference type="PANTHER" id="PTHR47963">
    <property type="entry name" value="DEAD-BOX ATP-DEPENDENT RNA HELICASE 47, MITOCHONDRIAL"/>
    <property type="match status" value="1"/>
</dbReference>
<accession>A0A6A1VD67</accession>
<dbReference type="InterPro" id="IPR011545">
    <property type="entry name" value="DEAD/DEAH_box_helicase_dom"/>
</dbReference>
<organism evidence="16 17">
    <name type="scientific">Morella rubra</name>
    <name type="common">Chinese bayberry</name>
    <dbReference type="NCBI Taxonomy" id="262757"/>
    <lineage>
        <taxon>Eukaryota</taxon>
        <taxon>Viridiplantae</taxon>
        <taxon>Streptophyta</taxon>
        <taxon>Embryophyta</taxon>
        <taxon>Tracheophyta</taxon>
        <taxon>Spermatophyta</taxon>
        <taxon>Magnoliopsida</taxon>
        <taxon>eudicotyledons</taxon>
        <taxon>Gunneridae</taxon>
        <taxon>Pentapetalae</taxon>
        <taxon>rosids</taxon>
        <taxon>fabids</taxon>
        <taxon>Fagales</taxon>
        <taxon>Myricaceae</taxon>
        <taxon>Morella</taxon>
    </lineage>
</organism>
<dbReference type="CDD" id="cd00268">
    <property type="entry name" value="DEADc"/>
    <property type="match status" value="1"/>
</dbReference>
<feature type="region of interest" description="Disordered" evidence="13">
    <location>
        <begin position="1"/>
        <end position="115"/>
    </location>
</feature>
<feature type="compositionally biased region" description="Gly residues" evidence="13">
    <location>
        <begin position="691"/>
        <end position="700"/>
    </location>
</feature>
<keyword evidence="17" id="KW-1185">Reference proteome</keyword>
<proteinExistence type="inferred from homology"/>
<dbReference type="PROSITE" id="PS00039">
    <property type="entry name" value="DEAD_ATP_HELICASE"/>
    <property type="match status" value="1"/>
</dbReference>
<dbReference type="Gene3D" id="3.40.50.300">
    <property type="entry name" value="P-loop containing nucleotide triphosphate hydrolases"/>
    <property type="match status" value="2"/>
</dbReference>
<evidence type="ECO:0000256" key="11">
    <source>
        <dbReference type="ARBA" id="ARBA00070889"/>
    </source>
</evidence>
<feature type="domain" description="Helicase ATP-binding" evidence="14">
    <location>
        <begin position="143"/>
        <end position="325"/>
    </location>
</feature>
<gene>
    <name evidence="16" type="ORF">CJ030_MR6G019810</name>
</gene>
<dbReference type="InterPro" id="IPR059027">
    <property type="entry name" value="DD_DDX21-DDX50"/>
</dbReference>
<feature type="compositionally biased region" description="Basic residues" evidence="13">
    <location>
        <begin position="45"/>
        <end position="55"/>
    </location>
</feature>
<dbReference type="Gene3D" id="3.30.70.2280">
    <property type="match status" value="1"/>
</dbReference>
<comment type="similarity">
    <text evidence="2">Belongs to the DEAD box helicase family. DDX21/DDX50 subfamily.</text>
</comment>
<dbReference type="GO" id="GO:0016787">
    <property type="term" value="F:hydrolase activity"/>
    <property type="evidence" value="ECO:0007669"/>
    <property type="project" value="UniProtKB-KW"/>
</dbReference>
<feature type="compositionally biased region" description="Gly residues" evidence="13">
    <location>
        <begin position="708"/>
        <end position="722"/>
    </location>
</feature>
<dbReference type="CDD" id="cd18787">
    <property type="entry name" value="SF2_C_DEAD"/>
    <property type="match status" value="1"/>
</dbReference>
<dbReference type="AlphaFoldDB" id="A0A6A1VD67"/>
<dbReference type="EC" id="3.6.4.13" evidence="3"/>
<evidence type="ECO:0000256" key="10">
    <source>
        <dbReference type="ARBA" id="ARBA00047984"/>
    </source>
</evidence>
<reference evidence="16 17" key="1">
    <citation type="journal article" date="2019" name="Plant Biotechnol. J.">
        <title>The red bayberry genome and genetic basis of sex determination.</title>
        <authorList>
            <person name="Jia H.M."/>
            <person name="Jia H.J."/>
            <person name="Cai Q.L."/>
            <person name="Wang Y."/>
            <person name="Zhao H.B."/>
            <person name="Yang W.F."/>
            <person name="Wang G.Y."/>
            <person name="Li Y.H."/>
            <person name="Zhan D.L."/>
            <person name="Shen Y.T."/>
            <person name="Niu Q.F."/>
            <person name="Chang L."/>
            <person name="Qiu J."/>
            <person name="Zhao L."/>
            <person name="Xie H.B."/>
            <person name="Fu W.Y."/>
            <person name="Jin J."/>
            <person name="Li X.W."/>
            <person name="Jiao Y."/>
            <person name="Zhou C.C."/>
            <person name="Tu T."/>
            <person name="Chai C.Y."/>
            <person name="Gao J.L."/>
            <person name="Fan L.J."/>
            <person name="van de Weg E."/>
            <person name="Wang J.Y."/>
            <person name="Gao Z.S."/>
        </authorList>
    </citation>
    <scope>NUCLEOTIDE SEQUENCE [LARGE SCALE GENOMIC DNA]</scope>
    <source>
        <tissue evidence="16">Leaves</tissue>
    </source>
</reference>
<feature type="domain" description="Helicase C-terminal" evidence="15">
    <location>
        <begin position="355"/>
        <end position="568"/>
    </location>
</feature>
<dbReference type="GO" id="GO:0003723">
    <property type="term" value="F:RNA binding"/>
    <property type="evidence" value="ECO:0007669"/>
    <property type="project" value="UniProtKB-KW"/>
</dbReference>
<dbReference type="InterPro" id="IPR050547">
    <property type="entry name" value="DEAD_box_RNA_helicases"/>
</dbReference>
<evidence type="ECO:0000259" key="15">
    <source>
        <dbReference type="PROSITE" id="PS51194"/>
    </source>
</evidence>
<dbReference type="Pfam" id="PF08152">
    <property type="entry name" value="GUCT"/>
    <property type="match status" value="1"/>
</dbReference>
<dbReference type="SMART" id="SM00490">
    <property type="entry name" value="HELICc"/>
    <property type="match status" value="1"/>
</dbReference>
<name>A0A6A1VD67_9ROSI</name>
<evidence type="ECO:0000313" key="17">
    <source>
        <dbReference type="Proteomes" id="UP000516437"/>
    </source>
</evidence>
<feature type="compositionally biased region" description="Basic and acidic residues" evidence="13">
    <location>
        <begin position="10"/>
        <end position="20"/>
    </location>
</feature>